<comment type="caution">
    <text evidence="2">The sequence shown here is derived from an EMBL/GenBank/DDBJ whole genome shotgun (WGS) entry which is preliminary data.</text>
</comment>
<dbReference type="AlphaFoldDB" id="A0A021VV96"/>
<reference evidence="2 3" key="1">
    <citation type="submission" date="2014-01" db="EMBL/GenBank/DDBJ databases">
        <title>Actinotalea ferrariae CF5-4.</title>
        <authorList>
            <person name="Chen F."/>
            <person name="Li Y."/>
            <person name="Wang G."/>
        </authorList>
    </citation>
    <scope>NUCLEOTIDE SEQUENCE [LARGE SCALE GENOMIC DNA]</scope>
    <source>
        <strain evidence="2 3">CF5-4</strain>
    </source>
</reference>
<evidence type="ECO:0000313" key="2">
    <source>
        <dbReference type="EMBL" id="EYR62987.1"/>
    </source>
</evidence>
<proteinExistence type="predicted"/>
<feature type="region of interest" description="Disordered" evidence="1">
    <location>
        <begin position="115"/>
        <end position="135"/>
    </location>
</feature>
<keyword evidence="3" id="KW-1185">Reference proteome</keyword>
<evidence type="ECO:0008006" key="4">
    <source>
        <dbReference type="Google" id="ProtNLM"/>
    </source>
</evidence>
<dbReference type="RefSeq" id="WP_034226785.1">
    <property type="nucleotide sequence ID" value="NZ_AXCW01000141.1"/>
</dbReference>
<feature type="compositionally biased region" description="Polar residues" evidence="1">
    <location>
        <begin position="115"/>
        <end position="133"/>
    </location>
</feature>
<accession>A0A021VV96</accession>
<evidence type="ECO:0000313" key="3">
    <source>
        <dbReference type="Proteomes" id="UP000019753"/>
    </source>
</evidence>
<protein>
    <recommendedName>
        <fullName evidence="4">Transposase</fullName>
    </recommendedName>
</protein>
<dbReference type="OrthoDB" id="4485191at2"/>
<gene>
    <name evidence="2" type="ORF">N866_03850</name>
</gene>
<organism evidence="2 3">
    <name type="scientific">Actinotalea ferrariae CF5-4</name>
    <dbReference type="NCBI Taxonomy" id="948458"/>
    <lineage>
        <taxon>Bacteria</taxon>
        <taxon>Bacillati</taxon>
        <taxon>Actinomycetota</taxon>
        <taxon>Actinomycetes</taxon>
        <taxon>Micrococcales</taxon>
        <taxon>Cellulomonadaceae</taxon>
        <taxon>Actinotalea</taxon>
    </lineage>
</organism>
<feature type="region of interest" description="Disordered" evidence="1">
    <location>
        <begin position="183"/>
        <end position="213"/>
    </location>
</feature>
<name>A0A021VV96_9CELL</name>
<dbReference type="Proteomes" id="UP000019753">
    <property type="component" value="Unassembled WGS sequence"/>
</dbReference>
<feature type="compositionally biased region" description="Polar residues" evidence="1">
    <location>
        <begin position="195"/>
        <end position="204"/>
    </location>
</feature>
<sequence>MKLDNEFRRALEVVRRSGLGPELEQRLRPGRSGAPRQLSVEALLAACIVVHGRLFRTATFLEIHNLLTDYLGSSTQYAIGTRWTARNVTRTVTYRQIRYLFHRIADLYDYSPHTARTTRPNGSTIDPNNSTPLSAEERAARERDFITAMNRLIAASRPLDVPAASTLALDASGFATAARPVNSLPSSKHEADYQPDTSAFARQTSRSHDPDGRWDYCTRTHQKGSRRVFGYQIIGGVGVHAPEGPFGGLHLFQAFALVPGGYMKAAPTVRLLDAYQEIGNPTPRLVVDRGFSRWTTETWADELRARGIEQVFDLHPQDRGARKDLATGVLMIDGWPYAPWTPKRLHNIPVPAKLVVKPPRKRASEKKKAKYRRAIAALEDFLALQEELGQYALRPNTAMRPDGSRQFKQPTFNRHLATAAQRRTKVFQQATIVIPASLSSKLGQRERWGSYEWIITYALRSAVEGAFGRIQAKDSDGERVQRGWTRIVGLVPSALLLASVLVHHNLRIVRRWAKRTGFQSTDVLLAPDEDLMPELTVPGLLGSTAPPIAA</sequence>
<dbReference type="EMBL" id="AXCW01000141">
    <property type="protein sequence ID" value="EYR62987.1"/>
    <property type="molecule type" value="Genomic_DNA"/>
</dbReference>
<evidence type="ECO:0000256" key="1">
    <source>
        <dbReference type="SAM" id="MobiDB-lite"/>
    </source>
</evidence>